<gene>
    <name evidence="1" type="ORF">UR38_C0011G0003</name>
</gene>
<comment type="caution">
    <text evidence="1">The sequence shown here is derived from an EMBL/GenBank/DDBJ whole genome shotgun (WGS) entry which is preliminary data.</text>
</comment>
<accession>A0A0F9ZQ00</accession>
<organism evidence="1 2">
    <name type="scientific">Candidatus Woesebacteria bacterium GW2011_GWA2_33_28</name>
    <dbReference type="NCBI Taxonomy" id="1618561"/>
    <lineage>
        <taxon>Bacteria</taxon>
        <taxon>Candidatus Woeseibacteriota</taxon>
    </lineage>
</organism>
<reference evidence="1 2" key="1">
    <citation type="journal article" date="2015" name="Nature">
        <title>rRNA introns, odd ribosomes, and small enigmatic genomes across a large radiation of phyla.</title>
        <authorList>
            <person name="Brown C.T."/>
            <person name="Hug L.A."/>
            <person name="Thomas B.C."/>
            <person name="Sharon I."/>
            <person name="Castelle C.J."/>
            <person name="Singh A."/>
            <person name="Wilkins M.J."/>
            <person name="Williams K.H."/>
            <person name="Banfield J.F."/>
        </authorList>
    </citation>
    <scope>NUCLEOTIDE SEQUENCE [LARGE SCALE GENOMIC DNA]</scope>
</reference>
<sequence length="196" mass="22764">MESYNLGVLSKKILESGIDLFSSKTLIKLLEINNERTFYRIINDFIKNKILISIEKDKYCIAGKNINSFKIANFLYQPSYISLETALNYWGILSQFPFEVASITLKKSVTKKFDGKVYVFSHISSKYYGMFTKKDGMLIALPEKALFDQIYFASKGIRLINFNEYDLKNINKRRFFEICKQLKADSNIMNLANKTC</sequence>
<name>A0A0F9ZQ00_9BACT</name>
<dbReference type="EMBL" id="LBOZ01000011">
    <property type="protein sequence ID" value="KKP46353.1"/>
    <property type="molecule type" value="Genomic_DNA"/>
</dbReference>
<evidence type="ECO:0008006" key="3">
    <source>
        <dbReference type="Google" id="ProtNLM"/>
    </source>
</evidence>
<dbReference type="AlphaFoldDB" id="A0A0F9ZQ00"/>
<proteinExistence type="predicted"/>
<evidence type="ECO:0000313" key="1">
    <source>
        <dbReference type="EMBL" id="KKP46353.1"/>
    </source>
</evidence>
<evidence type="ECO:0000313" key="2">
    <source>
        <dbReference type="Proteomes" id="UP000033995"/>
    </source>
</evidence>
<dbReference type="Proteomes" id="UP000033995">
    <property type="component" value="Unassembled WGS sequence"/>
</dbReference>
<protein>
    <recommendedName>
        <fullName evidence="3">Transcriptional regulator</fullName>
    </recommendedName>
</protein>